<evidence type="ECO:0000259" key="3">
    <source>
        <dbReference type="PROSITE" id="PS50053"/>
    </source>
</evidence>
<keyword evidence="6" id="KW-1185">Reference proteome</keyword>
<dbReference type="AlphaFoldDB" id="A0A0V0QM37"/>
<name>A0A0V0QM37_PSEPJ</name>
<keyword evidence="1" id="KW-0833">Ubl conjugation pathway</keyword>
<dbReference type="GO" id="GO:0005509">
    <property type="term" value="F:calcium ion binding"/>
    <property type="evidence" value="ECO:0007669"/>
    <property type="project" value="InterPro"/>
</dbReference>
<accession>A0A0V0QM37</accession>
<reference evidence="5 6" key="1">
    <citation type="journal article" date="2015" name="Sci. Rep.">
        <title>Genome of the facultative scuticociliatosis pathogen Pseudocohnilembus persalinus provides insight into its virulence through horizontal gene transfer.</title>
        <authorList>
            <person name="Xiong J."/>
            <person name="Wang G."/>
            <person name="Cheng J."/>
            <person name="Tian M."/>
            <person name="Pan X."/>
            <person name="Warren A."/>
            <person name="Jiang C."/>
            <person name="Yuan D."/>
            <person name="Miao W."/>
        </authorList>
    </citation>
    <scope>NUCLEOTIDE SEQUENCE [LARGE SCALE GENOMIC DNA]</scope>
    <source>
        <strain evidence="5">36N120E</strain>
    </source>
</reference>
<dbReference type="InterPro" id="IPR000626">
    <property type="entry name" value="Ubiquitin-like_dom"/>
</dbReference>
<evidence type="ECO:0008006" key="7">
    <source>
        <dbReference type="Google" id="ProtNLM"/>
    </source>
</evidence>
<feature type="compositionally biased region" description="Basic residues" evidence="2">
    <location>
        <begin position="67"/>
        <end position="99"/>
    </location>
</feature>
<feature type="domain" description="Ubiquitin-like" evidence="3">
    <location>
        <begin position="161"/>
        <end position="232"/>
    </location>
</feature>
<evidence type="ECO:0000313" key="6">
    <source>
        <dbReference type="Proteomes" id="UP000054937"/>
    </source>
</evidence>
<evidence type="ECO:0000256" key="2">
    <source>
        <dbReference type="SAM" id="MobiDB-lite"/>
    </source>
</evidence>
<dbReference type="Gene3D" id="3.10.20.90">
    <property type="entry name" value="Phosphatidylinositol 3-kinase Catalytic Subunit, Chain A, domain 1"/>
    <property type="match status" value="1"/>
</dbReference>
<gene>
    <name evidence="5" type="ORF">PPERSA_05681</name>
</gene>
<evidence type="ECO:0000256" key="1">
    <source>
        <dbReference type="ARBA" id="ARBA00022786"/>
    </source>
</evidence>
<feature type="domain" description="EF-hand" evidence="4">
    <location>
        <begin position="7"/>
        <end position="42"/>
    </location>
</feature>
<dbReference type="FunFam" id="3.10.20.90:FF:000052">
    <property type="entry name" value="Ubiquitin-like protein 5"/>
    <property type="match status" value="1"/>
</dbReference>
<dbReference type="InParanoid" id="A0A0V0QM37"/>
<sequence length="232" mass="27467">MDPDNTVNSIESDSIFKTIDIDKDMSINLSEFKKFFTLDFLKLNDKISPLMSSISSEERKKKSNKESKKKHRSRSRSQDKKKSKKSKSHKKHRDQRSRTRSLSPKQDMQTDRKQFKPWEKTEEELKQKAELEAKYGKQKQVKKQHEPVSYPGVSTFNPVMIEIQVNDRLGKKERIKCRTDDKIGDIKKLVAAKTGIRPDKIKLQKWHQVYKDHITLEDYEIKDGMNLEMYYN</sequence>
<dbReference type="SUPFAM" id="SSF54236">
    <property type="entry name" value="Ubiquitin-like"/>
    <property type="match status" value="1"/>
</dbReference>
<dbReference type="PROSITE" id="PS50053">
    <property type="entry name" value="UBIQUITIN_2"/>
    <property type="match status" value="1"/>
</dbReference>
<dbReference type="CDD" id="cd01791">
    <property type="entry name" value="Ubl_UBL5"/>
    <property type="match status" value="1"/>
</dbReference>
<feature type="compositionally biased region" description="Basic and acidic residues" evidence="2">
    <location>
        <begin position="108"/>
        <end position="123"/>
    </location>
</feature>
<protein>
    <recommendedName>
        <fullName evidence="7">Ubiquitin-like domain-containing protein</fullName>
    </recommendedName>
</protein>
<proteinExistence type="predicted"/>
<dbReference type="InterPro" id="IPR029071">
    <property type="entry name" value="Ubiquitin-like_domsf"/>
</dbReference>
<evidence type="ECO:0000313" key="5">
    <source>
        <dbReference type="EMBL" id="KRX03323.1"/>
    </source>
</evidence>
<dbReference type="PROSITE" id="PS50222">
    <property type="entry name" value="EF_HAND_2"/>
    <property type="match status" value="1"/>
</dbReference>
<organism evidence="5 6">
    <name type="scientific">Pseudocohnilembus persalinus</name>
    <name type="common">Ciliate</name>
    <dbReference type="NCBI Taxonomy" id="266149"/>
    <lineage>
        <taxon>Eukaryota</taxon>
        <taxon>Sar</taxon>
        <taxon>Alveolata</taxon>
        <taxon>Ciliophora</taxon>
        <taxon>Intramacronucleata</taxon>
        <taxon>Oligohymenophorea</taxon>
        <taxon>Scuticociliatia</taxon>
        <taxon>Philasterida</taxon>
        <taxon>Pseudocohnilembidae</taxon>
        <taxon>Pseudocohnilembus</taxon>
    </lineage>
</organism>
<feature type="compositionally biased region" description="Basic and acidic residues" evidence="2">
    <location>
        <begin position="56"/>
        <end position="66"/>
    </location>
</feature>
<evidence type="ECO:0000259" key="4">
    <source>
        <dbReference type="PROSITE" id="PS50222"/>
    </source>
</evidence>
<dbReference type="InterPro" id="IPR039732">
    <property type="entry name" value="Hub1/Ubl5"/>
</dbReference>
<comment type="caution">
    <text evidence="5">The sequence shown here is derived from an EMBL/GenBank/DDBJ whole genome shotgun (WGS) entry which is preliminary data.</text>
</comment>
<dbReference type="Proteomes" id="UP000054937">
    <property type="component" value="Unassembled WGS sequence"/>
</dbReference>
<dbReference type="OrthoDB" id="3881at2759"/>
<feature type="region of interest" description="Disordered" evidence="2">
    <location>
        <begin position="49"/>
        <end position="123"/>
    </location>
</feature>
<dbReference type="InterPro" id="IPR002048">
    <property type="entry name" value="EF_hand_dom"/>
</dbReference>
<dbReference type="PANTHER" id="PTHR13042">
    <property type="entry name" value="UBIQUITIN-LIKE PROTEIN 5"/>
    <property type="match status" value="1"/>
</dbReference>
<dbReference type="EMBL" id="LDAU01000135">
    <property type="protein sequence ID" value="KRX03323.1"/>
    <property type="molecule type" value="Genomic_DNA"/>
</dbReference>